<gene>
    <name evidence="11" type="ORF">D1O30_18270</name>
</gene>
<organism evidence="11 12">
    <name type="scientific">Methylocystis hirsuta</name>
    <dbReference type="NCBI Taxonomy" id="369798"/>
    <lineage>
        <taxon>Bacteria</taxon>
        <taxon>Pseudomonadati</taxon>
        <taxon>Pseudomonadota</taxon>
        <taxon>Alphaproteobacteria</taxon>
        <taxon>Hyphomicrobiales</taxon>
        <taxon>Methylocystaceae</taxon>
        <taxon>Methylocystis</taxon>
    </lineage>
</organism>
<comment type="cofactor">
    <cofactor evidence="1">
        <name>Mg(2+)</name>
        <dbReference type="ChEBI" id="CHEBI:18420"/>
    </cofactor>
</comment>
<keyword evidence="5" id="KW-0479">Metal-binding</keyword>
<keyword evidence="3 11" id="KW-0808">Transferase</keyword>
<keyword evidence="7" id="KW-0067">ATP-binding</keyword>
<reference evidence="11 12" key="1">
    <citation type="submission" date="2018-08" db="EMBL/GenBank/DDBJ databases">
        <title>Genome sequence of Methylocystis hirsuta CSC1, a methanotroph able to accumulate PHAs.</title>
        <authorList>
            <person name="Bordel S."/>
            <person name="Rodriguez E."/>
            <person name="Gancedo J."/>
            <person name="Munoz R."/>
        </authorList>
    </citation>
    <scope>NUCLEOTIDE SEQUENCE [LARGE SCALE GENOMIC DNA]</scope>
    <source>
        <strain evidence="11 12">CSC1</strain>
    </source>
</reference>
<dbReference type="EMBL" id="QWDD01000001">
    <property type="protein sequence ID" value="RNJ51891.1"/>
    <property type="molecule type" value="Genomic_DNA"/>
</dbReference>
<dbReference type="GO" id="GO:0016779">
    <property type="term" value="F:nucleotidyltransferase activity"/>
    <property type="evidence" value="ECO:0007669"/>
    <property type="project" value="UniProtKB-KW"/>
</dbReference>
<dbReference type="OrthoDB" id="9809323at2"/>
<dbReference type="CDD" id="cd05403">
    <property type="entry name" value="NT_KNTase_like"/>
    <property type="match status" value="1"/>
</dbReference>
<evidence type="ECO:0000256" key="9">
    <source>
        <dbReference type="ARBA" id="ARBA00038276"/>
    </source>
</evidence>
<protein>
    <submittedName>
        <fullName evidence="11">Nucleotidyltransferase</fullName>
    </submittedName>
</protein>
<keyword evidence="6" id="KW-0547">Nucleotide-binding</keyword>
<dbReference type="SUPFAM" id="SSF81301">
    <property type="entry name" value="Nucleotidyltransferase"/>
    <property type="match status" value="1"/>
</dbReference>
<proteinExistence type="inferred from homology"/>
<evidence type="ECO:0000256" key="6">
    <source>
        <dbReference type="ARBA" id="ARBA00022741"/>
    </source>
</evidence>
<name>A0A3M9XV28_9HYPH</name>
<evidence type="ECO:0000256" key="7">
    <source>
        <dbReference type="ARBA" id="ARBA00022840"/>
    </source>
</evidence>
<dbReference type="RefSeq" id="WP_123177729.1">
    <property type="nucleotide sequence ID" value="NZ_QWDD01000001.1"/>
</dbReference>
<comment type="similarity">
    <text evidence="9">Belongs to the MntA antitoxin family.</text>
</comment>
<evidence type="ECO:0000313" key="12">
    <source>
        <dbReference type="Proteomes" id="UP000268623"/>
    </source>
</evidence>
<keyword evidence="8" id="KW-0460">Magnesium</keyword>
<accession>A0A3M9XV28</accession>
<evidence type="ECO:0000256" key="1">
    <source>
        <dbReference type="ARBA" id="ARBA00001946"/>
    </source>
</evidence>
<dbReference type="InterPro" id="IPR002934">
    <property type="entry name" value="Polymerase_NTP_transf_dom"/>
</dbReference>
<evidence type="ECO:0000256" key="8">
    <source>
        <dbReference type="ARBA" id="ARBA00022842"/>
    </source>
</evidence>
<dbReference type="GO" id="GO:0046872">
    <property type="term" value="F:metal ion binding"/>
    <property type="evidence" value="ECO:0007669"/>
    <property type="project" value="UniProtKB-KW"/>
</dbReference>
<dbReference type="AlphaFoldDB" id="A0A3M9XV28"/>
<keyword evidence="4" id="KW-0548">Nucleotidyltransferase</keyword>
<evidence type="ECO:0000256" key="5">
    <source>
        <dbReference type="ARBA" id="ARBA00022723"/>
    </source>
</evidence>
<feature type="domain" description="Polymerase nucleotidyl transferase" evidence="10">
    <location>
        <begin position="23"/>
        <end position="94"/>
    </location>
</feature>
<evidence type="ECO:0000256" key="2">
    <source>
        <dbReference type="ARBA" id="ARBA00022649"/>
    </source>
</evidence>
<dbReference type="PANTHER" id="PTHR33571:SF12">
    <property type="entry name" value="BSL3053 PROTEIN"/>
    <property type="match status" value="1"/>
</dbReference>
<evidence type="ECO:0000256" key="4">
    <source>
        <dbReference type="ARBA" id="ARBA00022695"/>
    </source>
</evidence>
<keyword evidence="2" id="KW-1277">Toxin-antitoxin system</keyword>
<dbReference type="Proteomes" id="UP000268623">
    <property type="component" value="Unassembled WGS sequence"/>
</dbReference>
<dbReference type="PANTHER" id="PTHR33571">
    <property type="entry name" value="SSL8005 PROTEIN"/>
    <property type="match status" value="1"/>
</dbReference>
<dbReference type="Gene3D" id="3.30.460.10">
    <property type="entry name" value="Beta Polymerase, domain 2"/>
    <property type="match status" value="1"/>
</dbReference>
<dbReference type="Pfam" id="PF01909">
    <property type="entry name" value="NTP_transf_2"/>
    <property type="match status" value="1"/>
</dbReference>
<evidence type="ECO:0000259" key="10">
    <source>
        <dbReference type="Pfam" id="PF01909"/>
    </source>
</evidence>
<keyword evidence="12" id="KW-1185">Reference proteome</keyword>
<comment type="caution">
    <text evidence="11">The sequence shown here is derived from an EMBL/GenBank/DDBJ whole genome shotgun (WGS) entry which is preliminary data.</text>
</comment>
<evidence type="ECO:0000313" key="11">
    <source>
        <dbReference type="EMBL" id="RNJ51891.1"/>
    </source>
</evidence>
<dbReference type="InterPro" id="IPR043519">
    <property type="entry name" value="NT_sf"/>
</dbReference>
<sequence length="96" mass="10267">MRPSVALHANREAVRAAVSRRRAANPRVFGSVLRGEDQEGSDIDILVDALPGATLLDLGGLHAELEQILGVKVDLLTPLELPKRIRAKVVAEAVAI</sequence>
<dbReference type="GO" id="GO:0005524">
    <property type="term" value="F:ATP binding"/>
    <property type="evidence" value="ECO:0007669"/>
    <property type="project" value="UniProtKB-KW"/>
</dbReference>
<evidence type="ECO:0000256" key="3">
    <source>
        <dbReference type="ARBA" id="ARBA00022679"/>
    </source>
</evidence>
<dbReference type="InterPro" id="IPR052038">
    <property type="entry name" value="Type-VII_TA_antitoxin"/>
</dbReference>